<evidence type="ECO:0000313" key="12">
    <source>
        <dbReference type="Proteomes" id="UP000663860"/>
    </source>
</evidence>
<evidence type="ECO:0000256" key="6">
    <source>
        <dbReference type="ARBA" id="ARBA00023136"/>
    </source>
</evidence>
<keyword evidence="5" id="KW-0297">G-protein coupled receptor</keyword>
<keyword evidence="3 9" id="KW-0812">Transmembrane</keyword>
<name>A0A813QU32_9BILA</name>
<dbReference type="PRINTS" id="PR00237">
    <property type="entry name" value="GPCRRHODOPSN"/>
</dbReference>
<evidence type="ECO:0000256" key="9">
    <source>
        <dbReference type="SAM" id="Phobius"/>
    </source>
</evidence>
<keyword evidence="8" id="KW-0807">Transducer</keyword>
<evidence type="ECO:0000256" key="8">
    <source>
        <dbReference type="ARBA" id="ARBA00023224"/>
    </source>
</evidence>
<feature type="transmembrane region" description="Helical" evidence="9">
    <location>
        <begin position="177"/>
        <end position="198"/>
    </location>
</feature>
<dbReference type="GO" id="GO:0005886">
    <property type="term" value="C:plasma membrane"/>
    <property type="evidence" value="ECO:0007669"/>
    <property type="project" value="UniProtKB-SubCell"/>
</dbReference>
<dbReference type="PANTHER" id="PTHR24228">
    <property type="entry name" value="B2 BRADYKININ RECEPTOR/ANGIOTENSIN II RECEPTOR"/>
    <property type="match status" value="1"/>
</dbReference>
<comment type="subcellular location">
    <subcellularLocation>
        <location evidence="1">Cell membrane</location>
        <topology evidence="1">Multi-pass membrane protein</topology>
    </subcellularLocation>
</comment>
<evidence type="ECO:0000313" key="11">
    <source>
        <dbReference type="EMBL" id="CAF0773268.1"/>
    </source>
</evidence>
<protein>
    <recommendedName>
        <fullName evidence="10">G-protein coupled receptors family 1 profile domain-containing protein</fullName>
    </recommendedName>
</protein>
<organism evidence="11 12">
    <name type="scientific">Adineta steineri</name>
    <dbReference type="NCBI Taxonomy" id="433720"/>
    <lineage>
        <taxon>Eukaryota</taxon>
        <taxon>Metazoa</taxon>
        <taxon>Spiralia</taxon>
        <taxon>Gnathifera</taxon>
        <taxon>Rotifera</taxon>
        <taxon>Eurotatoria</taxon>
        <taxon>Bdelloidea</taxon>
        <taxon>Adinetida</taxon>
        <taxon>Adinetidae</taxon>
        <taxon>Adineta</taxon>
    </lineage>
</organism>
<evidence type="ECO:0000256" key="4">
    <source>
        <dbReference type="ARBA" id="ARBA00022989"/>
    </source>
</evidence>
<evidence type="ECO:0000256" key="5">
    <source>
        <dbReference type="ARBA" id="ARBA00023040"/>
    </source>
</evidence>
<dbReference type="PANTHER" id="PTHR24228:SF59">
    <property type="entry name" value="NEUROPEPTIDE RECEPTOR 15"/>
    <property type="match status" value="1"/>
</dbReference>
<keyword evidence="6 9" id="KW-0472">Membrane</keyword>
<dbReference type="AlphaFoldDB" id="A0A813QU32"/>
<dbReference type="GO" id="GO:0004930">
    <property type="term" value="F:G protein-coupled receptor activity"/>
    <property type="evidence" value="ECO:0007669"/>
    <property type="project" value="UniProtKB-KW"/>
</dbReference>
<dbReference type="Proteomes" id="UP000663860">
    <property type="component" value="Unassembled WGS sequence"/>
</dbReference>
<dbReference type="InterPro" id="IPR000276">
    <property type="entry name" value="GPCR_Rhodpsn"/>
</dbReference>
<dbReference type="SUPFAM" id="SSF81321">
    <property type="entry name" value="Family A G protein-coupled receptor-like"/>
    <property type="match status" value="1"/>
</dbReference>
<evidence type="ECO:0000256" key="1">
    <source>
        <dbReference type="ARBA" id="ARBA00004651"/>
    </source>
</evidence>
<gene>
    <name evidence="11" type="ORF">IZO911_LOCUS5406</name>
</gene>
<feature type="transmembrane region" description="Helical" evidence="9">
    <location>
        <begin position="12"/>
        <end position="37"/>
    </location>
</feature>
<feature type="transmembrane region" description="Helical" evidence="9">
    <location>
        <begin position="120"/>
        <end position="139"/>
    </location>
</feature>
<keyword evidence="4 9" id="KW-1133">Transmembrane helix</keyword>
<feature type="transmembrane region" description="Helical" evidence="9">
    <location>
        <begin position="249"/>
        <end position="271"/>
    </location>
</feature>
<comment type="caution">
    <text evidence="11">The sequence shown here is derived from an EMBL/GenBank/DDBJ whole genome shotgun (WGS) entry which is preliminary data.</text>
</comment>
<reference evidence="11" key="1">
    <citation type="submission" date="2021-02" db="EMBL/GenBank/DDBJ databases">
        <authorList>
            <person name="Nowell W R."/>
        </authorList>
    </citation>
    <scope>NUCLEOTIDE SEQUENCE</scope>
</reference>
<feature type="transmembrane region" description="Helical" evidence="9">
    <location>
        <begin position="49"/>
        <end position="76"/>
    </location>
</feature>
<feature type="transmembrane region" description="Helical" evidence="9">
    <location>
        <begin position="88"/>
        <end position="108"/>
    </location>
</feature>
<accession>A0A813QU32</accession>
<dbReference type="PROSITE" id="PS50262">
    <property type="entry name" value="G_PROTEIN_RECEP_F1_2"/>
    <property type="match status" value="1"/>
</dbReference>
<dbReference type="InterPro" id="IPR017452">
    <property type="entry name" value="GPCR_Rhodpsn_7TM"/>
</dbReference>
<evidence type="ECO:0000259" key="10">
    <source>
        <dbReference type="PROSITE" id="PS50262"/>
    </source>
</evidence>
<feature type="domain" description="G-protein coupled receptors family 1 profile" evidence="10">
    <location>
        <begin position="8"/>
        <end position="271"/>
    </location>
</feature>
<evidence type="ECO:0000256" key="7">
    <source>
        <dbReference type="ARBA" id="ARBA00023170"/>
    </source>
</evidence>
<feature type="transmembrane region" description="Helical" evidence="9">
    <location>
        <begin position="219"/>
        <end position="243"/>
    </location>
</feature>
<dbReference type="Pfam" id="PF00001">
    <property type="entry name" value="7tm_1"/>
    <property type="match status" value="1"/>
</dbReference>
<dbReference type="Gene3D" id="1.20.1070.10">
    <property type="entry name" value="Rhodopsin 7-helix transmembrane proteins"/>
    <property type="match status" value="1"/>
</dbReference>
<keyword evidence="2" id="KW-1003">Cell membrane</keyword>
<proteinExistence type="predicted"/>
<keyword evidence="7" id="KW-0675">Receptor</keyword>
<dbReference type="EMBL" id="CAJNOE010000032">
    <property type="protein sequence ID" value="CAF0773268.1"/>
    <property type="molecule type" value="Genomic_DNA"/>
</dbReference>
<evidence type="ECO:0000256" key="3">
    <source>
        <dbReference type="ARBA" id="ARBA00022692"/>
    </source>
</evidence>
<sequence>MNSSTEPSEMFFIIVFSFTGILILIGTVISLIIIICVSTNNTLQCVSTLLSCNSCALGLFYFIFHTFYIILAFYPLPTYRQNSILCQIIGYLYSVTCCGISWSHAILASNRLCYSLFSQYRWLLTYTFAWCLIAIHWILTFTLPFPFIFYDAYQYQHESRICILTTKKTSTSLMGVILFYNIPFTVTIIVYILVWCHARRSNNTRLARNARNLAIMRHILTLVIIDTICGHPYITLILLDYLGKATKEWYLFVSFFITLSVTANMCAIFIFNRKLRKMLCSKWIDWRGSPSTTSTTGSAMIPMRISTYIVMSGNIMAGISKSPVIYHTSANEK</sequence>
<evidence type="ECO:0000256" key="2">
    <source>
        <dbReference type="ARBA" id="ARBA00022475"/>
    </source>
</evidence>